<dbReference type="AlphaFoldDB" id="A0A367LMZ1"/>
<feature type="region of interest" description="Disordered" evidence="9">
    <location>
        <begin position="676"/>
        <end position="710"/>
    </location>
</feature>
<dbReference type="Proteomes" id="UP000253664">
    <property type="component" value="Unassembled WGS sequence"/>
</dbReference>
<dbReference type="InterPro" id="IPR008250">
    <property type="entry name" value="ATPase_P-typ_transduc_dom_A_sf"/>
</dbReference>
<dbReference type="InterPro" id="IPR023214">
    <property type="entry name" value="HAD_sf"/>
</dbReference>
<dbReference type="InterPro" id="IPR006068">
    <property type="entry name" value="ATPase_P-typ_cation-transptr_C"/>
</dbReference>
<dbReference type="GO" id="GO:1902600">
    <property type="term" value="P:proton transmembrane transport"/>
    <property type="evidence" value="ECO:0007669"/>
    <property type="project" value="TreeGrafter"/>
</dbReference>
<keyword evidence="13" id="KW-1185">Reference proteome</keyword>
<feature type="transmembrane region" description="Helical" evidence="10">
    <location>
        <begin position="890"/>
        <end position="914"/>
    </location>
</feature>
<evidence type="ECO:0000256" key="7">
    <source>
        <dbReference type="ARBA" id="ARBA00022989"/>
    </source>
</evidence>
<dbReference type="GO" id="GO:1990573">
    <property type="term" value="P:potassium ion import across plasma membrane"/>
    <property type="evidence" value="ECO:0007669"/>
    <property type="project" value="TreeGrafter"/>
</dbReference>
<evidence type="ECO:0000256" key="2">
    <source>
        <dbReference type="ARBA" id="ARBA00022475"/>
    </source>
</evidence>
<proteinExistence type="predicted"/>
<dbReference type="SUPFAM" id="SSF81665">
    <property type="entry name" value="Calcium ATPase, transmembrane domain M"/>
    <property type="match status" value="1"/>
</dbReference>
<feature type="transmembrane region" description="Helical" evidence="10">
    <location>
        <begin position="1012"/>
        <end position="1036"/>
    </location>
</feature>
<feature type="transmembrane region" description="Helical" evidence="10">
    <location>
        <begin position="949"/>
        <end position="966"/>
    </location>
</feature>
<evidence type="ECO:0000256" key="1">
    <source>
        <dbReference type="ARBA" id="ARBA00004651"/>
    </source>
</evidence>
<dbReference type="Pfam" id="PF00689">
    <property type="entry name" value="Cation_ATPase_C"/>
    <property type="match status" value="1"/>
</dbReference>
<dbReference type="SUPFAM" id="SSF81660">
    <property type="entry name" value="Metal cation-transporting ATPase, ATP-binding domain N"/>
    <property type="match status" value="1"/>
</dbReference>
<keyword evidence="5" id="KW-0067">ATP-binding</keyword>
<protein>
    <recommendedName>
        <fullName evidence="11">Cation-transporting P-type ATPase N-terminal domain-containing protein</fullName>
    </recommendedName>
</protein>
<feature type="transmembrane region" description="Helical" evidence="10">
    <location>
        <begin position="97"/>
        <end position="120"/>
    </location>
</feature>
<dbReference type="OrthoDB" id="158672at2759"/>
<gene>
    <name evidence="12" type="ORF">L249_2564</name>
</gene>
<dbReference type="FunFam" id="3.40.50.1000:FF:000001">
    <property type="entry name" value="Phospholipid-transporting ATPase IC"/>
    <property type="match status" value="1"/>
</dbReference>
<dbReference type="SMART" id="SM00831">
    <property type="entry name" value="Cation_ATPase_N"/>
    <property type="match status" value="1"/>
</dbReference>
<dbReference type="Pfam" id="PF00690">
    <property type="entry name" value="Cation_ATPase_N"/>
    <property type="match status" value="1"/>
</dbReference>
<reference evidence="12 13" key="1">
    <citation type="journal article" date="2015" name="BMC Genomics">
        <title>Insights from the genome of Ophiocordyceps polyrhachis-furcata to pathogenicity and host specificity in insect fungi.</title>
        <authorList>
            <person name="Wichadakul D."/>
            <person name="Kobmoo N."/>
            <person name="Ingsriswang S."/>
            <person name="Tangphatsornruang S."/>
            <person name="Chantasingh D."/>
            <person name="Luangsa-ard J.J."/>
            <person name="Eurwilaichitr L."/>
        </authorList>
    </citation>
    <scope>NUCLEOTIDE SEQUENCE [LARGE SCALE GENOMIC DNA]</scope>
    <source>
        <strain evidence="12 13">BCC 54312</strain>
    </source>
</reference>
<keyword evidence="8 10" id="KW-0472">Membrane</keyword>
<dbReference type="Gene3D" id="2.70.150.10">
    <property type="entry name" value="Calcium-transporting ATPase, cytoplasmic transduction domain A"/>
    <property type="match status" value="1"/>
</dbReference>
<dbReference type="InterPro" id="IPR001757">
    <property type="entry name" value="P_typ_ATPase"/>
</dbReference>
<dbReference type="SUPFAM" id="SSF56784">
    <property type="entry name" value="HAD-like"/>
    <property type="match status" value="1"/>
</dbReference>
<keyword evidence="4" id="KW-0547">Nucleotide-binding</keyword>
<dbReference type="SUPFAM" id="SSF81653">
    <property type="entry name" value="Calcium ATPase, transduction domain A"/>
    <property type="match status" value="1"/>
</dbReference>
<dbReference type="SFLD" id="SFLDG00002">
    <property type="entry name" value="C1.7:_P-type_atpase_like"/>
    <property type="match status" value="1"/>
</dbReference>
<dbReference type="Gene3D" id="1.20.1110.10">
    <property type="entry name" value="Calcium-transporting ATPase, transmembrane domain"/>
    <property type="match status" value="1"/>
</dbReference>
<name>A0A367LMZ1_9HYPO</name>
<feature type="compositionally biased region" description="Polar residues" evidence="9">
    <location>
        <begin position="676"/>
        <end position="685"/>
    </location>
</feature>
<dbReference type="SFLD" id="SFLDF00027">
    <property type="entry name" value="p-type_atpase"/>
    <property type="match status" value="1"/>
</dbReference>
<dbReference type="SFLD" id="SFLDS00003">
    <property type="entry name" value="Haloacid_Dehalogenase"/>
    <property type="match status" value="1"/>
</dbReference>
<dbReference type="InterPro" id="IPR018303">
    <property type="entry name" value="ATPase_P-typ_P_site"/>
</dbReference>
<dbReference type="PANTHER" id="PTHR43294">
    <property type="entry name" value="SODIUM/POTASSIUM-TRANSPORTING ATPASE SUBUNIT ALPHA"/>
    <property type="match status" value="1"/>
</dbReference>
<dbReference type="Pfam" id="PF00122">
    <property type="entry name" value="E1-E2_ATPase"/>
    <property type="match status" value="1"/>
</dbReference>
<dbReference type="GO" id="GO:0030007">
    <property type="term" value="P:intracellular potassium ion homeostasis"/>
    <property type="evidence" value="ECO:0007669"/>
    <property type="project" value="TreeGrafter"/>
</dbReference>
<dbReference type="Gene3D" id="3.40.1110.10">
    <property type="entry name" value="Calcium-transporting ATPase, cytoplasmic domain N"/>
    <property type="match status" value="1"/>
</dbReference>
<feature type="transmembrane region" description="Helical" evidence="10">
    <location>
        <begin position="987"/>
        <end position="1006"/>
    </location>
</feature>
<keyword evidence="7 10" id="KW-1133">Transmembrane helix</keyword>
<dbReference type="PANTHER" id="PTHR43294:SF21">
    <property type="entry name" value="CATION TRANSPORTING ATPASE"/>
    <property type="match status" value="1"/>
</dbReference>
<dbReference type="STRING" id="1330021.A0A367LMZ1"/>
<dbReference type="InterPro" id="IPR059000">
    <property type="entry name" value="ATPase_P-type_domA"/>
</dbReference>
<evidence type="ECO:0000256" key="10">
    <source>
        <dbReference type="SAM" id="Phobius"/>
    </source>
</evidence>
<evidence type="ECO:0000256" key="5">
    <source>
        <dbReference type="ARBA" id="ARBA00022840"/>
    </source>
</evidence>
<dbReference type="InterPro" id="IPR023298">
    <property type="entry name" value="ATPase_P-typ_TM_dom_sf"/>
</dbReference>
<dbReference type="GO" id="GO:0005524">
    <property type="term" value="F:ATP binding"/>
    <property type="evidence" value="ECO:0007669"/>
    <property type="project" value="UniProtKB-KW"/>
</dbReference>
<evidence type="ECO:0000256" key="3">
    <source>
        <dbReference type="ARBA" id="ARBA00022692"/>
    </source>
</evidence>
<dbReference type="GO" id="GO:0016887">
    <property type="term" value="F:ATP hydrolysis activity"/>
    <property type="evidence" value="ECO:0007669"/>
    <property type="project" value="InterPro"/>
</dbReference>
<comment type="caution">
    <text evidence="12">The sequence shown here is derived from an EMBL/GenBank/DDBJ whole genome shotgun (WGS) entry which is preliminary data.</text>
</comment>
<dbReference type="Gene3D" id="3.40.50.1000">
    <property type="entry name" value="HAD superfamily/HAD-like"/>
    <property type="match status" value="1"/>
</dbReference>
<accession>A0A367LMZ1</accession>
<evidence type="ECO:0000256" key="6">
    <source>
        <dbReference type="ARBA" id="ARBA00022967"/>
    </source>
</evidence>
<evidence type="ECO:0000313" key="13">
    <source>
        <dbReference type="Proteomes" id="UP000253664"/>
    </source>
</evidence>
<feature type="transmembrane region" description="Helical" evidence="10">
    <location>
        <begin position="291"/>
        <end position="315"/>
    </location>
</feature>
<keyword evidence="3 10" id="KW-0812">Transmembrane</keyword>
<dbReference type="InterPro" id="IPR023299">
    <property type="entry name" value="ATPase_P-typ_cyto_dom_N"/>
</dbReference>
<evidence type="ECO:0000259" key="11">
    <source>
        <dbReference type="SMART" id="SM00831"/>
    </source>
</evidence>
<feature type="transmembrane region" description="Helical" evidence="10">
    <location>
        <begin position="132"/>
        <end position="151"/>
    </location>
</feature>
<evidence type="ECO:0000256" key="9">
    <source>
        <dbReference type="SAM" id="MobiDB-lite"/>
    </source>
</evidence>
<dbReference type="InterPro" id="IPR004014">
    <property type="entry name" value="ATPase_P-typ_cation-transptr_N"/>
</dbReference>
<organism evidence="12 13">
    <name type="scientific">Ophiocordyceps polyrhachis-furcata BCC 54312</name>
    <dbReference type="NCBI Taxonomy" id="1330021"/>
    <lineage>
        <taxon>Eukaryota</taxon>
        <taxon>Fungi</taxon>
        <taxon>Dikarya</taxon>
        <taxon>Ascomycota</taxon>
        <taxon>Pezizomycotina</taxon>
        <taxon>Sordariomycetes</taxon>
        <taxon>Hypocreomycetidae</taxon>
        <taxon>Hypocreales</taxon>
        <taxon>Ophiocordycipitaceae</taxon>
        <taxon>Ophiocordyceps</taxon>
    </lineage>
</organism>
<dbReference type="EMBL" id="LKCN02000001">
    <property type="protein sequence ID" value="RCI15806.1"/>
    <property type="molecule type" value="Genomic_DNA"/>
</dbReference>
<dbReference type="GO" id="GO:0005886">
    <property type="term" value="C:plasma membrane"/>
    <property type="evidence" value="ECO:0007669"/>
    <property type="project" value="UniProtKB-SubCell"/>
</dbReference>
<evidence type="ECO:0000256" key="4">
    <source>
        <dbReference type="ARBA" id="ARBA00022741"/>
    </source>
</evidence>
<dbReference type="GO" id="GO:0006883">
    <property type="term" value="P:intracellular sodium ion homeostasis"/>
    <property type="evidence" value="ECO:0007669"/>
    <property type="project" value="TreeGrafter"/>
</dbReference>
<feature type="transmembrane region" description="Helical" evidence="10">
    <location>
        <begin position="820"/>
        <end position="844"/>
    </location>
</feature>
<dbReference type="PRINTS" id="PR00121">
    <property type="entry name" value="NAKATPASE"/>
</dbReference>
<comment type="subcellular location">
    <subcellularLocation>
        <location evidence="1">Cell membrane</location>
        <topology evidence="1">Multi-pass membrane protein</topology>
    </subcellularLocation>
</comment>
<sequence>MYIYGYMLNNHHIKIKYSSFQIEESKGRDRAELARVANTAAKDLADLDWHVISPADVAERLVTSADNGLSDDQARRRLAEYGRNAPSPPKTNRIATIFGYFFEGFGGVLLTGSILVFVSWKPLGQPPALANLALAIVLLAVFFIQAAFAMFQDWSTSRVMSSIKDMLPESCHVTRDGQPVQLQADMLVPGDVVSVKAGNKLPADVRFIAISSDAKFDRSVLTGESRPVAGTVDHTDSNYLETHNIGLQGTHLIIGSGTGIVVATGDRTVFGRIASLTNEPQVKMTTLEKEVLYFVLFICVIMFIMIALVLILWGTWLRRDYPNYINVPTLIVDCVSVAVAFIPEGLPIAITAGLTITANMMRKHKVLCKSLKTVETLGSVSVICSDKTGTLTQGKMSLSDCSIGSTNVTVEAVKTTSQSQAAPLVQLGALAALCNAAEMDAAQSELPIERRNIFGDATDTAILRFSESLAENNVGYHRACWQKVFELAFNSKNKFMIRSFSIARPEAIGCTLGGESTTFVDGDVLLTIKGAPDILLGRCSRYVSPSGELMPLDDDAAATLEGIKNVYSSQGKRCLLLARKIVPAAALAGLEPGTCKYEEAMTEAAKTDLTLVGLVAIVDPLRPEIGNVVSTLRGAGVRIAMVTGDFALTALAIAREAGIVSCVNVDTVDNLTATSNERIQDSGSASDEAAEEKKNNNNNNNNNNSSDGRGALVISGPELTTLTDGQWRLLTAYQEIVFARTTPEQKLRIVREFQRDNVVAMTGDGVNDAPSLKAADVGIALGSGSDIAMEAADMILLETFSSVVVAVQYGRVVFDNLKKVIAYLLPAGSFSEFWPVMTSVIFGLPQILSSFLMIIICCFTDCAAATILSYEKPEADVLNRPPETLVNWQLILHAYGIIGMTETMASFAMSFWYLERNGILFRDLWFSFGRLPPYVSQDYYNQKLAEASSIYFVNLVVMQWFNLMATRTRRLSIFQHPPVFNKETQNLYLFPSILFALAMAVLWIYPPSIQTVLGTAGIPVEYWFLPFTFGLFIILLDEARRFWVRKWPRGLVARAAW</sequence>
<dbReference type="NCBIfam" id="TIGR01494">
    <property type="entry name" value="ATPase_P-type"/>
    <property type="match status" value="2"/>
</dbReference>
<feature type="transmembrane region" description="Helical" evidence="10">
    <location>
        <begin position="850"/>
        <end position="870"/>
    </location>
</feature>
<dbReference type="InterPro" id="IPR050510">
    <property type="entry name" value="Cation_transp_ATPase_P-type"/>
</dbReference>
<evidence type="ECO:0000256" key="8">
    <source>
        <dbReference type="ARBA" id="ARBA00023136"/>
    </source>
</evidence>
<dbReference type="Pfam" id="PF13246">
    <property type="entry name" value="Cation_ATPase"/>
    <property type="match status" value="1"/>
</dbReference>
<dbReference type="PROSITE" id="PS00154">
    <property type="entry name" value="ATPASE_E1_E2"/>
    <property type="match status" value="1"/>
</dbReference>
<keyword evidence="6" id="KW-1278">Translocase</keyword>
<feature type="transmembrane region" description="Helical" evidence="10">
    <location>
        <begin position="335"/>
        <end position="356"/>
    </location>
</feature>
<dbReference type="GO" id="GO:0036376">
    <property type="term" value="P:sodium ion export across plasma membrane"/>
    <property type="evidence" value="ECO:0007669"/>
    <property type="project" value="TreeGrafter"/>
</dbReference>
<dbReference type="InterPro" id="IPR036412">
    <property type="entry name" value="HAD-like_sf"/>
</dbReference>
<evidence type="ECO:0000313" key="12">
    <source>
        <dbReference type="EMBL" id="RCI15806.1"/>
    </source>
</evidence>
<dbReference type="GO" id="GO:0005391">
    <property type="term" value="F:P-type sodium:potassium-exchanging transporter activity"/>
    <property type="evidence" value="ECO:0007669"/>
    <property type="project" value="TreeGrafter"/>
</dbReference>
<feature type="domain" description="Cation-transporting P-type ATPase N-terminal" evidence="11">
    <location>
        <begin position="48"/>
        <end position="121"/>
    </location>
</feature>
<dbReference type="PRINTS" id="PR00119">
    <property type="entry name" value="CATATPASE"/>
</dbReference>
<dbReference type="InterPro" id="IPR044492">
    <property type="entry name" value="P_typ_ATPase_HD_dom"/>
</dbReference>
<keyword evidence="2" id="KW-1003">Cell membrane</keyword>